<dbReference type="PROSITE" id="PS50894">
    <property type="entry name" value="HPT"/>
    <property type="match status" value="1"/>
</dbReference>
<evidence type="ECO:0000256" key="9">
    <source>
        <dbReference type="PROSITE-ProRule" id="PRU00110"/>
    </source>
</evidence>
<dbReference type="KEGG" id="pvac:HC248_01500"/>
<name>A0A6H2H8K0_9BURK</name>
<feature type="domain" description="Histidine kinase" evidence="10">
    <location>
        <begin position="502"/>
        <end position="747"/>
    </location>
</feature>
<proteinExistence type="predicted"/>
<dbReference type="PRINTS" id="PR00344">
    <property type="entry name" value="BCTRLSENSOR"/>
</dbReference>
<dbReference type="PANTHER" id="PTHR43395">
    <property type="entry name" value="SENSOR HISTIDINE KINASE CHEA"/>
    <property type="match status" value="1"/>
</dbReference>
<keyword evidence="5 13" id="KW-0808">Transferase</keyword>
<keyword evidence="6" id="KW-0418">Kinase</keyword>
<dbReference type="SUPFAM" id="SSF55874">
    <property type="entry name" value="ATPase domain of HSP90 chaperone/DNA topoisomerase II/histidine kinase"/>
    <property type="match status" value="1"/>
</dbReference>
<dbReference type="InterPro" id="IPR036061">
    <property type="entry name" value="CheW-like_dom_sf"/>
</dbReference>
<sequence>MNSLLEQFLPEARECLQSISENLIQLEQAPNNSELMNNLFRRVHTLKGNSGLFDFPEMTTVLSAGEDLMEAVRKGQVAYSRDWADQLLSAMDFVGLLCDDIELTHHLDGSRASDSAHFAAALQNFLRLHTAPKPLPLNGLSLNLAQQGRSSPLSVKPNAENSPLLVIPEAIRLAVSDLVIGGGRLHWLVFQPDEKCFLQGDDPFFTVRQTPGFLWGRIFAREVWPSISKLDIYRCILTFELLSDAAPETLLTHFRSVADQITLVEVDARQLLALAHHPDDEADNDEFFTQSLTPPILSAPAAPPLNGQIISHEPENSLAYSASVLPPPIYQAHSLVVTILEAQRQILMLDDQQVWQAGRVKAAASVLTNCSRANGDESAREEIKVALALSLATGSNAALLDWLSTRLKPSTVELSQPITVTQVAAKTVQTDHLNGHTLSQSTPKNVIFQNLESFNQDKTSIESADEFLPLTRDPNVGEGINFNRSDAQSSQKFLKIEQRKIDLLMDLIGEMMVSKNALPYLAQRAEEQFGVRELASQIKDQYFVISRIAEEMQSAIMQVCMMPMSNVFQRFPRLVRDLAHKLDKQVQLVLEGEATEADKNIIESLADPLMHIVRNSLDHGIETAAVRREVGKPATGRLTIRSAPDAGQILIEISDDGKGIDPAIIKHKAFEKGLIDALKLERISDAEAINLVFVAGFSTTDVVNDLSGRGVGLDVVKTAVEKVKGSITLESVIGQGTRIRIILPLSVALTKVMIVVTDGQLFGVPIEHVVATLRVPLSAIRNIKQSQTIVRRGVILSLKSLNTLLGIAVTQLTNSENEMAVLVVRVGSESVGIIVDEFHETLDVIQKPLSGVLAGLYAYSGSALMGNGSVLMVLDVKEIV</sequence>
<dbReference type="FunFam" id="3.30.565.10:FF:000016">
    <property type="entry name" value="Chemotaxis protein CheA, putative"/>
    <property type="match status" value="1"/>
</dbReference>
<dbReference type="InterPro" id="IPR037006">
    <property type="entry name" value="CheA-like_homodim_sf"/>
</dbReference>
<accession>A0A6H2H8K0</accession>
<evidence type="ECO:0000256" key="4">
    <source>
        <dbReference type="ARBA" id="ARBA00022553"/>
    </source>
</evidence>
<dbReference type="InterPro" id="IPR036097">
    <property type="entry name" value="HisK_dim/P_sf"/>
</dbReference>
<evidence type="ECO:0000313" key="14">
    <source>
        <dbReference type="Proteomes" id="UP000502041"/>
    </source>
</evidence>
<dbReference type="Proteomes" id="UP000502041">
    <property type="component" value="Chromosome"/>
</dbReference>
<evidence type="ECO:0000259" key="10">
    <source>
        <dbReference type="PROSITE" id="PS50109"/>
    </source>
</evidence>
<organism evidence="13 14">
    <name type="scientific">Polaromonas vacuolata</name>
    <dbReference type="NCBI Taxonomy" id="37448"/>
    <lineage>
        <taxon>Bacteria</taxon>
        <taxon>Pseudomonadati</taxon>
        <taxon>Pseudomonadota</taxon>
        <taxon>Betaproteobacteria</taxon>
        <taxon>Burkholderiales</taxon>
        <taxon>Comamonadaceae</taxon>
        <taxon>Polaromonas</taxon>
    </lineage>
</organism>
<keyword evidence="7" id="KW-0902">Two-component regulatory system</keyword>
<dbReference type="SMART" id="SM01231">
    <property type="entry name" value="H-kinase_dim"/>
    <property type="match status" value="1"/>
</dbReference>
<dbReference type="InterPro" id="IPR003594">
    <property type="entry name" value="HATPase_dom"/>
</dbReference>
<dbReference type="InterPro" id="IPR036890">
    <property type="entry name" value="HATPase_C_sf"/>
</dbReference>
<feature type="domain" description="CheW-like" evidence="11">
    <location>
        <begin position="749"/>
        <end position="880"/>
    </location>
</feature>
<feature type="modified residue" description="Phosphohistidine" evidence="9">
    <location>
        <position position="44"/>
    </location>
</feature>
<dbReference type="InterPro" id="IPR002545">
    <property type="entry name" value="CheW-lke_dom"/>
</dbReference>
<evidence type="ECO:0000256" key="8">
    <source>
        <dbReference type="ARBA" id="ARBA00035100"/>
    </source>
</evidence>
<dbReference type="SMART" id="SM00387">
    <property type="entry name" value="HATPase_c"/>
    <property type="match status" value="1"/>
</dbReference>
<evidence type="ECO:0000259" key="11">
    <source>
        <dbReference type="PROSITE" id="PS50851"/>
    </source>
</evidence>
<dbReference type="SUPFAM" id="SSF47384">
    <property type="entry name" value="Homodimeric domain of signal transducing histidine kinase"/>
    <property type="match status" value="1"/>
</dbReference>
<dbReference type="Gene3D" id="1.20.120.160">
    <property type="entry name" value="HPT domain"/>
    <property type="match status" value="1"/>
</dbReference>
<dbReference type="PANTHER" id="PTHR43395:SF1">
    <property type="entry name" value="CHEMOTAXIS PROTEIN CHEA"/>
    <property type="match status" value="1"/>
</dbReference>
<comment type="catalytic activity">
    <reaction evidence="1">
        <text>ATP + protein L-histidine = ADP + protein N-phospho-L-histidine.</text>
        <dbReference type="EC" id="2.7.13.3"/>
    </reaction>
</comment>
<evidence type="ECO:0000256" key="1">
    <source>
        <dbReference type="ARBA" id="ARBA00000085"/>
    </source>
</evidence>
<dbReference type="SUPFAM" id="SSF50341">
    <property type="entry name" value="CheW-like"/>
    <property type="match status" value="1"/>
</dbReference>
<dbReference type="Pfam" id="PF02895">
    <property type="entry name" value="H-kinase_dim"/>
    <property type="match status" value="1"/>
</dbReference>
<dbReference type="InterPro" id="IPR005467">
    <property type="entry name" value="His_kinase_dom"/>
</dbReference>
<dbReference type="AlphaFoldDB" id="A0A6H2H8K0"/>
<dbReference type="SMART" id="SM00073">
    <property type="entry name" value="HPT"/>
    <property type="match status" value="1"/>
</dbReference>
<feature type="domain" description="HPt" evidence="12">
    <location>
        <begin position="1"/>
        <end position="101"/>
    </location>
</feature>
<comment type="function">
    <text evidence="8">Involved in the transmission of sensory signals from the chemoreceptors to the flagellar motors. CheA is autophosphorylated; it can transfer its phosphate group to either CheB or CheY.</text>
</comment>
<evidence type="ECO:0000256" key="2">
    <source>
        <dbReference type="ARBA" id="ARBA00012438"/>
    </source>
</evidence>
<dbReference type="GO" id="GO:0006935">
    <property type="term" value="P:chemotaxis"/>
    <property type="evidence" value="ECO:0007669"/>
    <property type="project" value="InterPro"/>
</dbReference>
<dbReference type="SMART" id="SM00260">
    <property type="entry name" value="CheW"/>
    <property type="match status" value="1"/>
</dbReference>
<dbReference type="GO" id="GO:0005737">
    <property type="term" value="C:cytoplasm"/>
    <property type="evidence" value="ECO:0007669"/>
    <property type="project" value="InterPro"/>
</dbReference>
<dbReference type="GO" id="GO:0000155">
    <property type="term" value="F:phosphorelay sensor kinase activity"/>
    <property type="evidence" value="ECO:0007669"/>
    <property type="project" value="InterPro"/>
</dbReference>
<evidence type="ECO:0000256" key="6">
    <source>
        <dbReference type="ARBA" id="ARBA00022777"/>
    </source>
</evidence>
<dbReference type="InterPro" id="IPR036641">
    <property type="entry name" value="HPT_dom_sf"/>
</dbReference>
<dbReference type="Gene3D" id="1.10.287.560">
    <property type="entry name" value="Histidine kinase CheA-like, homodimeric domain"/>
    <property type="match status" value="1"/>
</dbReference>
<dbReference type="CDD" id="cd16916">
    <property type="entry name" value="HATPase_CheA-like"/>
    <property type="match status" value="1"/>
</dbReference>
<dbReference type="Gene3D" id="2.30.30.40">
    <property type="entry name" value="SH3 Domains"/>
    <property type="match status" value="1"/>
</dbReference>
<dbReference type="EC" id="2.7.13.3" evidence="2"/>
<dbReference type="Pfam" id="PF02518">
    <property type="entry name" value="HATPase_c"/>
    <property type="match status" value="1"/>
</dbReference>
<evidence type="ECO:0000259" key="12">
    <source>
        <dbReference type="PROSITE" id="PS50894"/>
    </source>
</evidence>
<dbReference type="InterPro" id="IPR008207">
    <property type="entry name" value="Sig_transdc_His_kin_Hpt_dom"/>
</dbReference>
<dbReference type="Gene3D" id="3.30.565.10">
    <property type="entry name" value="Histidine kinase-like ATPase, C-terminal domain"/>
    <property type="match status" value="1"/>
</dbReference>
<dbReference type="PROSITE" id="PS50109">
    <property type="entry name" value="HIS_KIN"/>
    <property type="match status" value="1"/>
</dbReference>
<dbReference type="SUPFAM" id="SSF47226">
    <property type="entry name" value="Histidine-containing phosphotransfer domain, HPT domain"/>
    <property type="match status" value="1"/>
</dbReference>
<keyword evidence="14" id="KW-1185">Reference proteome</keyword>
<dbReference type="InterPro" id="IPR051315">
    <property type="entry name" value="Bact_Chemotaxis_CheA"/>
</dbReference>
<dbReference type="CDD" id="cd00088">
    <property type="entry name" value="HPT"/>
    <property type="match status" value="1"/>
</dbReference>
<protein>
    <recommendedName>
        <fullName evidence="3">Chemotaxis protein CheA</fullName>
        <ecNumber evidence="2">2.7.13.3</ecNumber>
    </recommendedName>
</protein>
<dbReference type="PROSITE" id="PS50851">
    <property type="entry name" value="CHEW"/>
    <property type="match status" value="1"/>
</dbReference>
<reference evidence="13 14" key="1">
    <citation type="submission" date="2020-04" db="EMBL/GenBank/DDBJ databases">
        <title>Complete genome of a Psychrophilic, Marine, Gas Vacuolate Bacterium Polaromonas vacuolata KCTC 22033T.</title>
        <authorList>
            <person name="Hwang K."/>
            <person name="Kim K.M."/>
        </authorList>
    </citation>
    <scope>NUCLEOTIDE SEQUENCE [LARGE SCALE GENOMIC DNA]</scope>
    <source>
        <strain evidence="13 14">KCTC 22033</strain>
    </source>
</reference>
<gene>
    <name evidence="13" type="primary">cheA_2</name>
    <name evidence="13" type="ORF">HC248_01500</name>
</gene>
<keyword evidence="4 9" id="KW-0597">Phosphoprotein</keyword>
<dbReference type="Pfam" id="PF01584">
    <property type="entry name" value="CheW"/>
    <property type="match status" value="1"/>
</dbReference>
<dbReference type="InterPro" id="IPR004358">
    <property type="entry name" value="Sig_transdc_His_kin-like_C"/>
</dbReference>
<evidence type="ECO:0000256" key="3">
    <source>
        <dbReference type="ARBA" id="ARBA00021495"/>
    </source>
</evidence>
<evidence type="ECO:0000256" key="5">
    <source>
        <dbReference type="ARBA" id="ARBA00022679"/>
    </source>
</evidence>
<dbReference type="Pfam" id="PF01627">
    <property type="entry name" value="Hpt"/>
    <property type="match status" value="1"/>
</dbReference>
<dbReference type="RefSeq" id="WP_168921941.1">
    <property type="nucleotide sequence ID" value="NZ_CP051461.1"/>
</dbReference>
<dbReference type="EMBL" id="CP051461">
    <property type="protein sequence ID" value="QJC56198.1"/>
    <property type="molecule type" value="Genomic_DNA"/>
</dbReference>
<dbReference type="InterPro" id="IPR004105">
    <property type="entry name" value="CheA-like_dim"/>
</dbReference>
<evidence type="ECO:0000256" key="7">
    <source>
        <dbReference type="ARBA" id="ARBA00023012"/>
    </source>
</evidence>
<evidence type="ECO:0000313" key="13">
    <source>
        <dbReference type="EMBL" id="QJC56198.1"/>
    </source>
</evidence>